<gene>
    <name evidence="2" type="ORF">Vbra_8301</name>
</gene>
<proteinExistence type="predicted"/>
<dbReference type="EMBL" id="CDMY01000324">
    <property type="protein sequence ID" value="CEM02342.1"/>
    <property type="molecule type" value="Genomic_DNA"/>
</dbReference>
<keyword evidence="3" id="KW-1185">Reference proteome</keyword>
<evidence type="ECO:0000313" key="2">
    <source>
        <dbReference type="EMBL" id="CEM02342.1"/>
    </source>
</evidence>
<dbReference type="AlphaFoldDB" id="A0A0G4EVW3"/>
<dbReference type="OrthoDB" id="338345at2759"/>
<sequence>MLFLQYMCLVDVKDHIRRIYEEPKKRLRKREVYVPEADLGLAAEEAEEQLPVEKLDLKKPPTPPASERELEFDDFMFDEDIALYRHEVVMEAVRPPPKIDDPMTHPITVEGDITVGTEVTFVDLSEWKKEFPVHHVEWSISNDSRQPPIFPPIPMSYKPHFILPTHSFSRYVQVKATRRVEDQMASTFARHREGGTFDTHVRHSTPHTTETKGRRFVDVMSTSVAGPIGLADSWAYVALKALAKGGFSCAVRFRGEVERIPVRDKKIAGTAGTTLSVALKENVDDAATDQQSGSKSKTSKSGGKRAGRRRSSQGPKQHESEADEKTDESEASSADAKLKYPGTVITDLAKGELTLLWASVVSEKEKADKGRDTTGTAWSGFDFSALGFSLFGSGGDDKAKRVRKNAKADKKKGATKKGKKAADEPPAAEGEQGKEVISHRVYAVNLFRFRPAKDSRRLYITLDDPLIKETYDVRVEIDPAVGRDIALYVLMAFRSAHVKGLKAAHWQQHFKEGQLEAVTDLMLPEEEDSYA</sequence>
<name>A0A0G4EVW3_VITBC</name>
<dbReference type="InParanoid" id="A0A0G4EVW3"/>
<feature type="compositionally biased region" description="Low complexity" evidence="1">
    <location>
        <begin position="292"/>
        <end position="301"/>
    </location>
</feature>
<feature type="compositionally biased region" description="Basic residues" evidence="1">
    <location>
        <begin position="302"/>
        <end position="311"/>
    </location>
</feature>
<protein>
    <submittedName>
        <fullName evidence="2">Uncharacterized protein</fullName>
    </submittedName>
</protein>
<feature type="region of interest" description="Disordered" evidence="1">
    <location>
        <begin position="285"/>
        <end position="335"/>
    </location>
</feature>
<evidence type="ECO:0000256" key="1">
    <source>
        <dbReference type="SAM" id="MobiDB-lite"/>
    </source>
</evidence>
<dbReference type="Proteomes" id="UP000041254">
    <property type="component" value="Unassembled WGS sequence"/>
</dbReference>
<reference evidence="2 3" key="1">
    <citation type="submission" date="2014-11" db="EMBL/GenBank/DDBJ databases">
        <authorList>
            <person name="Zhu J."/>
            <person name="Qi W."/>
            <person name="Song R."/>
        </authorList>
    </citation>
    <scope>NUCLEOTIDE SEQUENCE [LARGE SCALE GENOMIC DNA]</scope>
</reference>
<feature type="region of interest" description="Disordered" evidence="1">
    <location>
        <begin position="396"/>
        <end position="434"/>
    </location>
</feature>
<accession>A0A0G4EVW3</accession>
<feature type="compositionally biased region" description="Acidic residues" evidence="1">
    <location>
        <begin position="321"/>
        <end position="330"/>
    </location>
</feature>
<organism evidence="2 3">
    <name type="scientific">Vitrella brassicaformis (strain CCMP3155)</name>
    <dbReference type="NCBI Taxonomy" id="1169540"/>
    <lineage>
        <taxon>Eukaryota</taxon>
        <taxon>Sar</taxon>
        <taxon>Alveolata</taxon>
        <taxon>Colpodellida</taxon>
        <taxon>Vitrellaceae</taxon>
        <taxon>Vitrella</taxon>
    </lineage>
</organism>
<dbReference type="VEuPathDB" id="CryptoDB:Vbra_8301"/>
<evidence type="ECO:0000313" key="3">
    <source>
        <dbReference type="Proteomes" id="UP000041254"/>
    </source>
</evidence>